<evidence type="ECO:0000256" key="3">
    <source>
        <dbReference type="ARBA" id="ARBA00022825"/>
    </source>
</evidence>
<dbReference type="InterPro" id="IPR009003">
    <property type="entry name" value="Peptidase_S1_PA"/>
</dbReference>
<dbReference type="Proteomes" id="UP000523146">
    <property type="component" value="Unassembled WGS sequence"/>
</dbReference>
<dbReference type="SMART" id="SM00020">
    <property type="entry name" value="Tryp_SPc"/>
    <property type="match status" value="1"/>
</dbReference>
<reference evidence="6 7" key="1">
    <citation type="submission" date="2019-09" db="EMBL/GenBank/DDBJ databases">
        <title>Bird 10,000 Genomes (B10K) Project - Family phase.</title>
        <authorList>
            <person name="Zhang G."/>
        </authorList>
    </citation>
    <scope>NUCLEOTIDE SEQUENCE [LARGE SCALE GENOMIC DNA]</scope>
    <source>
        <strain evidence="6">B10K-DU-002-15</strain>
        <tissue evidence="6">Muscle</tissue>
    </source>
</reference>
<keyword evidence="7" id="KW-1185">Reference proteome</keyword>
<dbReference type="GO" id="GO:0004252">
    <property type="term" value="F:serine-type endopeptidase activity"/>
    <property type="evidence" value="ECO:0007669"/>
    <property type="project" value="InterPro"/>
</dbReference>
<dbReference type="Pfam" id="PF00089">
    <property type="entry name" value="Trypsin"/>
    <property type="match status" value="1"/>
</dbReference>
<dbReference type="InterPro" id="IPR018114">
    <property type="entry name" value="TRYPSIN_HIS"/>
</dbReference>
<evidence type="ECO:0000313" key="7">
    <source>
        <dbReference type="Proteomes" id="UP000523146"/>
    </source>
</evidence>
<dbReference type="InterPro" id="IPR043504">
    <property type="entry name" value="Peptidase_S1_PA_chymotrypsin"/>
</dbReference>
<proteinExistence type="predicted"/>
<protein>
    <submittedName>
        <fullName evidence="6">ACRO protein</fullName>
    </submittedName>
</protein>
<dbReference type="EMBL" id="VXBI01013946">
    <property type="protein sequence ID" value="NWS92266.1"/>
    <property type="molecule type" value="Genomic_DNA"/>
</dbReference>
<sequence length="140" mass="15276">DYGLTRVAVGTGAVPGAWPWIVSIQHPREPDLGHLCGGSLISTQWVLTAAHCFDKIEDIKMLSLVIGATELSLPDSGAIVRSVKQVVLHPYYNPEDMSYDIALMEMDRPVKCSPYIQLACVAPPTLKLSKLNNCWVAGWG</sequence>
<dbReference type="PROSITE" id="PS00134">
    <property type="entry name" value="TRYPSIN_HIS"/>
    <property type="match status" value="1"/>
</dbReference>
<evidence type="ECO:0000313" key="6">
    <source>
        <dbReference type="EMBL" id="NWS92266.1"/>
    </source>
</evidence>
<feature type="domain" description="Peptidase S1" evidence="5">
    <location>
        <begin position="7"/>
        <end position="140"/>
    </location>
</feature>
<evidence type="ECO:0000259" key="5">
    <source>
        <dbReference type="PROSITE" id="PS50240"/>
    </source>
</evidence>
<comment type="caution">
    <text evidence="6">The sequence shown here is derived from an EMBL/GenBank/DDBJ whole genome shotgun (WGS) entry which is preliminary data.</text>
</comment>
<keyword evidence="4" id="KW-1015">Disulfide bond</keyword>
<keyword evidence="3" id="KW-0720">Serine protease</keyword>
<dbReference type="Gene3D" id="2.40.10.10">
    <property type="entry name" value="Trypsin-like serine proteases"/>
    <property type="match status" value="1"/>
</dbReference>
<dbReference type="CDD" id="cd00190">
    <property type="entry name" value="Tryp_SPc"/>
    <property type="match status" value="1"/>
</dbReference>
<dbReference type="GO" id="GO:0007340">
    <property type="term" value="P:acrosome reaction"/>
    <property type="evidence" value="ECO:0007669"/>
    <property type="project" value="TreeGrafter"/>
</dbReference>
<dbReference type="PROSITE" id="PS50240">
    <property type="entry name" value="TRYPSIN_DOM"/>
    <property type="match status" value="1"/>
</dbReference>
<dbReference type="PRINTS" id="PR00722">
    <property type="entry name" value="CHYMOTRYPSIN"/>
</dbReference>
<evidence type="ECO:0000256" key="4">
    <source>
        <dbReference type="ARBA" id="ARBA00023157"/>
    </source>
</evidence>
<feature type="non-terminal residue" evidence="6">
    <location>
        <position position="140"/>
    </location>
</feature>
<dbReference type="PANTHER" id="PTHR24252:SF8">
    <property type="entry name" value="ACROSIN"/>
    <property type="match status" value="1"/>
</dbReference>
<dbReference type="AlphaFoldDB" id="A0A7K5JEF6"/>
<name>A0A7K5JEF6_TOXRE</name>
<dbReference type="PANTHER" id="PTHR24252">
    <property type="entry name" value="ACROSIN-RELATED"/>
    <property type="match status" value="1"/>
</dbReference>
<evidence type="ECO:0000256" key="1">
    <source>
        <dbReference type="ARBA" id="ARBA00022670"/>
    </source>
</evidence>
<dbReference type="SUPFAM" id="SSF50494">
    <property type="entry name" value="Trypsin-like serine proteases"/>
    <property type="match status" value="1"/>
</dbReference>
<organism evidence="6 7">
    <name type="scientific">Toxostoma redivivum</name>
    <name type="common">California thrasher</name>
    <dbReference type="NCBI Taxonomy" id="99882"/>
    <lineage>
        <taxon>Eukaryota</taxon>
        <taxon>Metazoa</taxon>
        <taxon>Chordata</taxon>
        <taxon>Craniata</taxon>
        <taxon>Vertebrata</taxon>
        <taxon>Euteleostomi</taxon>
        <taxon>Archelosauria</taxon>
        <taxon>Archosauria</taxon>
        <taxon>Dinosauria</taxon>
        <taxon>Saurischia</taxon>
        <taxon>Theropoda</taxon>
        <taxon>Coelurosauria</taxon>
        <taxon>Aves</taxon>
        <taxon>Neognathae</taxon>
        <taxon>Neoaves</taxon>
        <taxon>Telluraves</taxon>
        <taxon>Australaves</taxon>
        <taxon>Passeriformes</taxon>
        <taxon>Mimidae</taxon>
        <taxon>Toxostoma</taxon>
    </lineage>
</organism>
<dbReference type="InterPro" id="IPR001314">
    <property type="entry name" value="Peptidase_S1A"/>
</dbReference>
<dbReference type="FunFam" id="2.40.10.10:FF:000060">
    <property type="entry name" value="Acrosin"/>
    <property type="match status" value="1"/>
</dbReference>
<keyword evidence="2" id="KW-0378">Hydrolase</keyword>
<dbReference type="GO" id="GO:0006508">
    <property type="term" value="P:proteolysis"/>
    <property type="evidence" value="ECO:0007669"/>
    <property type="project" value="UniProtKB-KW"/>
</dbReference>
<gene>
    <name evidence="6" type="primary">Acr_13</name>
    <name evidence="6" type="ORF">TOXRED_R08358</name>
</gene>
<dbReference type="InterPro" id="IPR001254">
    <property type="entry name" value="Trypsin_dom"/>
</dbReference>
<evidence type="ECO:0000256" key="2">
    <source>
        <dbReference type="ARBA" id="ARBA00022801"/>
    </source>
</evidence>
<keyword evidence="1" id="KW-0645">Protease</keyword>
<accession>A0A7K5JEF6</accession>
<feature type="non-terminal residue" evidence="6">
    <location>
        <position position="1"/>
    </location>
</feature>